<comment type="similarity">
    <text evidence="1">Belongs to the glycosyltransferase 2 family.</text>
</comment>
<dbReference type="Pfam" id="PF00535">
    <property type="entry name" value="Glycos_transf_2"/>
    <property type="match status" value="1"/>
</dbReference>
<organism evidence="5 6">
    <name type="scientific">Candidatus Woesebacteria bacterium RIFCSPHIGHO2_01_FULL_39_28</name>
    <dbReference type="NCBI Taxonomy" id="1802496"/>
    <lineage>
        <taxon>Bacteria</taxon>
        <taxon>Candidatus Woeseibacteriota</taxon>
    </lineage>
</organism>
<dbReference type="AlphaFoldDB" id="A0A1F7YB43"/>
<feature type="domain" description="Glycosyltransferase 2-like" evidence="4">
    <location>
        <begin position="3"/>
        <end position="125"/>
    </location>
</feature>
<keyword evidence="3" id="KW-0808">Transferase</keyword>
<dbReference type="Gene3D" id="3.90.550.10">
    <property type="entry name" value="Spore Coat Polysaccharide Biosynthesis Protein SpsA, Chain A"/>
    <property type="match status" value="1"/>
</dbReference>
<proteinExistence type="inferred from homology"/>
<evidence type="ECO:0000256" key="2">
    <source>
        <dbReference type="ARBA" id="ARBA00022676"/>
    </source>
</evidence>
<dbReference type="InterPro" id="IPR029044">
    <property type="entry name" value="Nucleotide-diphossugar_trans"/>
</dbReference>
<evidence type="ECO:0000313" key="5">
    <source>
        <dbReference type="EMBL" id="OGM23755.1"/>
    </source>
</evidence>
<dbReference type="PANTHER" id="PTHR43630:SF1">
    <property type="entry name" value="POLY-BETA-1,6-N-ACETYL-D-GLUCOSAMINE SYNTHASE"/>
    <property type="match status" value="1"/>
</dbReference>
<evidence type="ECO:0000256" key="1">
    <source>
        <dbReference type="ARBA" id="ARBA00006739"/>
    </source>
</evidence>
<evidence type="ECO:0000313" key="6">
    <source>
        <dbReference type="Proteomes" id="UP000178851"/>
    </source>
</evidence>
<gene>
    <name evidence="5" type="ORF">A2627_05205</name>
</gene>
<dbReference type="EMBL" id="MGGI01000037">
    <property type="protein sequence ID" value="OGM23755.1"/>
    <property type="molecule type" value="Genomic_DNA"/>
</dbReference>
<accession>A0A1F7YB43</accession>
<name>A0A1F7YB43_9BACT</name>
<comment type="caution">
    <text evidence="5">The sequence shown here is derived from an EMBL/GenBank/DDBJ whole genome shotgun (WGS) entry which is preliminary data.</text>
</comment>
<reference evidence="5 6" key="1">
    <citation type="journal article" date="2016" name="Nat. Commun.">
        <title>Thousands of microbial genomes shed light on interconnected biogeochemical processes in an aquifer system.</title>
        <authorList>
            <person name="Anantharaman K."/>
            <person name="Brown C.T."/>
            <person name="Hug L.A."/>
            <person name="Sharon I."/>
            <person name="Castelle C.J."/>
            <person name="Probst A.J."/>
            <person name="Thomas B.C."/>
            <person name="Singh A."/>
            <person name="Wilkins M.J."/>
            <person name="Karaoz U."/>
            <person name="Brodie E.L."/>
            <person name="Williams K.H."/>
            <person name="Hubbard S.S."/>
            <person name="Banfield J.F."/>
        </authorList>
    </citation>
    <scope>NUCLEOTIDE SEQUENCE [LARGE SCALE GENOMIC DNA]</scope>
</reference>
<evidence type="ECO:0000259" key="4">
    <source>
        <dbReference type="Pfam" id="PF00535"/>
    </source>
</evidence>
<dbReference type="InterPro" id="IPR001173">
    <property type="entry name" value="Glyco_trans_2-like"/>
</dbReference>
<dbReference type="CDD" id="cd00761">
    <property type="entry name" value="Glyco_tranf_GTA_type"/>
    <property type="match status" value="1"/>
</dbReference>
<evidence type="ECO:0000256" key="3">
    <source>
        <dbReference type="ARBA" id="ARBA00022679"/>
    </source>
</evidence>
<protein>
    <recommendedName>
        <fullName evidence="4">Glycosyltransferase 2-like domain-containing protein</fullName>
    </recommendedName>
</protein>
<keyword evidence="2" id="KW-0328">Glycosyltransferase</keyword>
<sequence length="227" mass="25517">MVSVVIPAYNEEKTMTKTLESLARQKTGISFEVIVVDNNSIDKTKKIAGNFKKKLNIKVIKEKRQGRGAARAAGFAEAIGEIILSTDADTVVPPNWIENMVKYFDNRKTVAVTGPWRISRGKKLTKFFVNNFQRLSILCLTGLNFGIRTGIYKKAGGFDRSLKAHEDIALTFKVAKLGKIKYAGDIVVRTSGRRYKKGVLNGLWSYQKTAFNYFVLKDKSKNLGDRR</sequence>
<dbReference type="SUPFAM" id="SSF53448">
    <property type="entry name" value="Nucleotide-diphospho-sugar transferases"/>
    <property type="match status" value="1"/>
</dbReference>
<dbReference type="PANTHER" id="PTHR43630">
    <property type="entry name" value="POLY-BETA-1,6-N-ACETYL-D-GLUCOSAMINE SYNTHASE"/>
    <property type="match status" value="1"/>
</dbReference>
<dbReference type="Proteomes" id="UP000178851">
    <property type="component" value="Unassembled WGS sequence"/>
</dbReference>
<dbReference type="GO" id="GO:0016757">
    <property type="term" value="F:glycosyltransferase activity"/>
    <property type="evidence" value="ECO:0007669"/>
    <property type="project" value="UniProtKB-KW"/>
</dbReference>